<dbReference type="NCBIfam" id="TIGR00041">
    <property type="entry name" value="DTMP_kinase"/>
    <property type="match status" value="1"/>
</dbReference>
<dbReference type="VEuPathDB" id="VectorBase:AFUN2_012278"/>
<dbReference type="Gene3D" id="3.40.50.300">
    <property type="entry name" value="P-loop containing nucleotide triphosphate hydrolases"/>
    <property type="match status" value="1"/>
</dbReference>
<evidence type="ECO:0000313" key="11">
    <source>
        <dbReference type="EnsemblMetazoa" id="AFUN008017-PA"/>
    </source>
</evidence>
<dbReference type="FunFam" id="3.40.50.300:FF:000679">
    <property type="entry name" value="Thymidylate kinase"/>
    <property type="match status" value="1"/>
</dbReference>
<dbReference type="EnsemblMetazoa" id="AFUN008017-RA">
    <property type="protein sequence ID" value="AFUN008017-PA"/>
    <property type="gene ID" value="AFUN008017"/>
</dbReference>
<evidence type="ECO:0000256" key="8">
    <source>
        <dbReference type="ARBA" id="ARBA00022777"/>
    </source>
</evidence>
<dbReference type="GO" id="GO:0006235">
    <property type="term" value="P:dTTP biosynthetic process"/>
    <property type="evidence" value="ECO:0007669"/>
    <property type="project" value="TreeGrafter"/>
</dbReference>
<evidence type="ECO:0000256" key="9">
    <source>
        <dbReference type="ARBA" id="ARBA00022840"/>
    </source>
</evidence>
<keyword evidence="9" id="KW-0067">ATP-binding</keyword>
<dbReference type="VEuPathDB" id="VectorBase:AFUN008017"/>
<keyword evidence="6" id="KW-0545">Nucleotide biosynthesis</keyword>
<comment type="pathway">
    <text evidence="1">Pyrimidine metabolism; dTTP biosynthesis.</text>
</comment>
<dbReference type="GO" id="GO:0005739">
    <property type="term" value="C:mitochondrion"/>
    <property type="evidence" value="ECO:0007669"/>
    <property type="project" value="TreeGrafter"/>
</dbReference>
<dbReference type="GO" id="GO:0004798">
    <property type="term" value="F:dTMP kinase activity"/>
    <property type="evidence" value="ECO:0007669"/>
    <property type="project" value="UniProtKB-EC"/>
</dbReference>
<dbReference type="GO" id="GO:0005634">
    <property type="term" value="C:nucleus"/>
    <property type="evidence" value="ECO:0007669"/>
    <property type="project" value="TreeGrafter"/>
</dbReference>
<dbReference type="PANTHER" id="PTHR10344:SF1">
    <property type="entry name" value="THYMIDYLATE KINASE"/>
    <property type="match status" value="1"/>
</dbReference>
<keyword evidence="8" id="KW-0418">Kinase</keyword>
<evidence type="ECO:0000259" key="10">
    <source>
        <dbReference type="Pfam" id="PF02223"/>
    </source>
</evidence>
<dbReference type="InterPro" id="IPR018095">
    <property type="entry name" value="Thymidylate_kin_CS"/>
</dbReference>
<dbReference type="AlphaFoldDB" id="A0A182RP36"/>
<dbReference type="PANTHER" id="PTHR10344">
    <property type="entry name" value="THYMIDYLATE KINASE"/>
    <property type="match status" value="1"/>
</dbReference>
<evidence type="ECO:0000256" key="4">
    <source>
        <dbReference type="ARBA" id="ARBA00017144"/>
    </source>
</evidence>
<feature type="domain" description="Thymidylate kinase-like" evidence="10">
    <location>
        <begin position="41"/>
        <end position="215"/>
    </location>
</feature>
<dbReference type="InterPro" id="IPR027417">
    <property type="entry name" value="P-loop_NTPase"/>
</dbReference>
<dbReference type="Pfam" id="PF02223">
    <property type="entry name" value="Thymidylate_kin"/>
    <property type="match status" value="1"/>
</dbReference>
<reference evidence="11" key="1">
    <citation type="submission" date="2020-05" db="UniProtKB">
        <authorList>
            <consortium name="EnsemblMetazoa"/>
        </authorList>
    </citation>
    <scope>IDENTIFICATION</scope>
    <source>
        <strain evidence="11">FUMOZ</strain>
    </source>
</reference>
<evidence type="ECO:0000256" key="2">
    <source>
        <dbReference type="ARBA" id="ARBA00009776"/>
    </source>
</evidence>
<proteinExistence type="inferred from homology"/>
<sequence length="238" mass="27118">MACQLAKLLTAQLRQNIRSFSDHPPKIMSVLQGKRGAFIVLEGCDRTGKTSQCKSLVAKLVEANVQAQYMNFPDRSTQCGQLINAYLTRKDDFTDEGIHLLFTLNRWERMKEMEKLLKSGVNLIVDRYSYSGVAFSSAKGLAMEWCKAPESGLLKPDLVILLTLSTEALARRGGFGDERYEVPAFQKKVIEKYSMLKDDRYWKAIDADRTYDELTTNLYDEVVRTIENAGDKPLEKLW</sequence>
<dbReference type="STRING" id="62324.A0A182RP36"/>
<dbReference type="HAMAP" id="MF_00165">
    <property type="entry name" value="Thymidylate_kinase"/>
    <property type="match status" value="1"/>
</dbReference>
<name>A0A182RP36_ANOFN</name>
<dbReference type="InterPro" id="IPR018094">
    <property type="entry name" value="Thymidylate_kinase"/>
</dbReference>
<dbReference type="EC" id="2.7.4.9" evidence="3"/>
<dbReference type="InterPro" id="IPR039430">
    <property type="entry name" value="Thymidylate_kin-like_dom"/>
</dbReference>
<dbReference type="PROSITE" id="PS01331">
    <property type="entry name" value="THYMIDYLATE_KINASE"/>
    <property type="match status" value="1"/>
</dbReference>
<dbReference type="GO" id="GO:0006233">
    <property type="term" value="P:dTDP biosynthetic process"/>
    <property type="evidence" value="ECO:0007669"/>
    <property type="project" value="InterPro"/>
</dbReference>
<comment type="similarity">
    <text evidence="2">Belongs to the thymidylate kinase family.</text>
</comment>
<evidence type="ECO:0000256" key="6">
    <source>
        <dbReference type="ARBA" id="ARBA00022727"/>
    </source>
</evidence>
<accession>A0A182RP36</accession>
<evidence type="ECO:0000256" key="1">
    <source>
        <dbReference type="ARBA" id="ARBA00004992"/>
    </source>
</evidence>
<evidence type="ECO:0000256" key="3">
    <source>
        <dbReference type="ARBA" id="ARBA00012980"/>
    </source>
</evidence>
<dbReference type="GO" id="GO:0006227">
    <property type="term" value="P:dUDP biosynthetic process"/>
    <property type="evidence" value="ECO:0007669"/>
    <property type="project" value="TreeGrafter"/>
</dbReference>
<dbReference type="GO" id="GO:0005524">
    <property type="term" value="F:ATP binding"/>
    <property type="evidence" value="ECO:0007669"/>
    <property type="project" value="UniProtKB-KW"/>
</dbReference>
<keyword evidence="5" id="KW-0808">Transferase</keyword>
<evidence type="ECO:0000256" key="7">
    <source>
        <dbReference type="ARBA" id="ARBA00022741"/>
    </source>
</evidence>
<organism evidence="11">
    <name type="scientific">Anopheles funestus</name>
    <name type="common">African malaria mosquito</name>
    <dbReference type="NCBI Taxonomy" id="62324"/>
    <lineage>
        <taxon>Eukaryota</taxon>
        <taxon>Metazoa</taxon>
        <taxon>Ecdysozoa</taxon>
        <taxon>Arthropoda</taxon>
        <taxon>Hexapoda</taxon>
        <taxon>Insecta</taxon>
        <taxon>Pterygota</taxon>
        <taxon>Neoptera</taxon>
        <taxon>Endopterygota</taxon>
        <taxon>Diptera</taxon>
        <taxon>Nematocera</taxon>
        <taxon>Culicoidea</taxon>
        <taxon>Culicidae</taxon>
        <taxon>Anophelinae</taxon>
        <taxon>Anopheles</taxon>
    </lineage>
</organism>
<dbReference type="GO" id="GO:0005829">
    <property type="term" value="C:cytosol"/>
    <property type="evidence" value="ECO:0007669"/>
    <property type="project" value="TreeGrafter"/>
</dbReference>
<dbReference type="GO" id="GO:0004550">
    <property type="term" value="F:nucleoside diphosphate kinase activity"/>
    <property type="evidence" value="ECO:0007669"/>
    <property type="project" value="TreeGrafter"/>
</dbReference>
<dbReference type="SUPFAM" id="SSF52540">
    <property type="entry name" value="P-loop containing nucleoside triphosphate hydrolases"/>
    <property type="match status" value="1"/>
</dbReference>
<evidence type="ECO:0000256" key="5">
    <source>
        <dbReference type="ARBA" id="ARBA00022679"/>
    </source>
</evidence>
<protein>
    <recommendedName>
        <fullName evidence="4">Thymidylate kinase</fullName>
        <ecNumber evidence="3">2.7.4.9</ecNumber>
    </recommendedName>
</protein>
<keyword evidence="7" id="KW-0547">Nucleotide-binding</keyword>